<dbReference type="AlphaFoldDB" id="A0A6A7AIQ0"/>
<reference evidence="1" key="1">
    <citation type="journal article" date="2020" name="Stud. Mycol.">
        <title>101 Dothideomycetes genomes: a test case for predicting lifestyles and emergence of pathogens.</title>
        <authorList>
            <person name="Haridas S."/>
            <person name="Albert R."/>
            <person name="Binder M."/>
            <person name="Bloem J."/>
            <person name="Labutti K."/>
            <person name="Salamov A."/>
            <person name="Andreopoulos B."/>
            <person name="Baker S."/>
            <person name="Barry K."/>
            <person name="Bills G."/>
            <person name="Bluhm B."/>
            <person name="Cannon C."/>
            <person name="Castanera R."/>
            <person name="Culley D."/>
            <person name="Daum C."/>
            <person name="Ezra D."/>
            <person name="Gonzalez J."/>
            <person name="Henrissat B."/>
            <person name="Kuo A."/>
            <person name="Liang C."/>
            <person name="Lipzen A."/>
            <person name="Lutzoni F."/>
            <person name="Magnuson J."/>
            <person name="Mondo S."/>
            <person name="Nolan M."/>
            <person name="Ohm R."/>
            <person name="Pangilinan J."/>
            <person name="Park H.-J."/>
            <person name="Ramirez L."/>
            <person name="Alfaro M."/>
            <person name="Sun H."/>
            <person name="Tritt A."/>
            <person name="Yoshinaga Y."/>
            <person name="Zwiers L.-H."/>
            <person name="Turgeon B."/>
            <person name="Goodwin S."/>
            <person name="Spatafora J."/>
            <person name="Crous P."/>
            <person name="Grigoriev I."/>
        </authorList>
    </citation>
    <scope>NUCLEOTIDE SEQUENCE</scope>
    <source>
        <strain evidence="1">CBS 113818</strain>
    </source>
</reference>
<sequence length="324" mass="36899">MSCSRRTQLRCLVPTRFVPEDYPKRWLTVDVPPIPPLAALAQCNAQLRAETLQRAARLDTPLILDILFLENGYVKCTWISRPCAEPTKWQKIDMKVQIRTQPVSVKLWNAYCPVHEMYVANNSNEDDETDNMRHFHWNDDLTDSDLVFLILVALSKAVICVLWASAPSKHLPSSDQGKILDRDNIVGPVNSIKHLSIETMPARNDEGKVVSSAYQDMPWDLNDTGYPDFDPNDSFQHFANTLRYYLDMEWGAGPSDVPFVLAGCYETARQPFLTHIGSFSIGTPGQVGDINSVYEILQVYRHDFDDDVKVEGILLLRKEMGWHD</sequence>
<dbReference type="OrthoDB" id="3763917at2759"/>
<accession>A0A6A7AIQ0</accession>
<keyword evidence="2" id="KW-1185">Reference proteome</keyword>
<dbReference type="Proteomes" id="UP000799424">
    <property type="component" value="Unassembled WGS sequence"/>
</dbReference>
<evidence type="ECO:0000313" key="2">
    <source>
        <dbReference type="Proteomes" id="UP000799424"/>
    </source>
</evidence>
<organism evidence="1 2">
    <name type="scientific">Ophiobolus disseminans</name>
    <dbReference type="NCBI Taxonomy" id="1469910"/>
    <lineage>
        <taxon>Eukaryota</taxon>
        <taxon>Fungi</taxon>
        <taxon>Dikarya</taxon>
        <taxon>Ascomycota</taxon>
        <taxon>Pezizomycotina</taxon>
        <taxon>Dothideomycetes</taxon>
        <taxon>Pleosporomycetidae</taxon>
        <taxon>Pleosporales</taxon>
        <taxon>Pleosporineae</taxon>
        <taxon>Phaeosphaeriaceae</taxon>
        <taxon>Ophiobolus</taxon>
    </lineage>
</organism>
<name>A0A6A7AIQ0_9PLEO</name>
<gene>
    <name evidence="1" type="ORF">CC86DRAFT_401229</name>
</gene>
<evidence type="ECO:0000313" key="1">
    <source>
        <dbReference type="EMBL" id="KAF2832465.1"/>
    </source>
</evidence>
<proteinExistence type="predicted"/>
<dbReference type="EMBL" id="MU006217">
    <property type="protein sequence ID" value="KAF2832465.1"/>
    <property type="molecule type" value="Genomic_DNA"/>
</dbReference>
<protein>
    <submittedName>
        <fullName evidence="1">Uncharacterized protein</fullName>
    </submittedName>
</protein>